<accession>A0A9Q1K1Z6</accession>
<proteinExistence type="predicted"/>
<feature type="region of interest" description="Disordered" evidence="1">
    <location>
        <begin position="144"/>
        <end position="217"/>
    </location>
</feature>
<evidence type="ECO:0000313" key="4">
    <source>
        <dbReference type="Proteomes" id="UP001153076"/>
    </source>
</evidence>
<dbReference type="Pfam" id="PF26130">
    <property type="entry name" value="PB1-like"/>
    <property type="match status" value="1"/>
</dbReference>
<dbReference type="Proteomes" id="UP001153076">
    <property type="component" value="Unassembled WGS sequence"/>
</dbReference>
<feature type="domain" description="PB1-like" evidence="2">
    <location>
        <begin position="4"/>
        <end position="84"/>
    </location>
</feature>
<dbReference type="OrthoDB" id="1751576at2759"/>
<reference evidence="3" key="1">
    <citation type="submission" date="2022-04" db="EMBL/GenBank/DDBJ databases">
        <title>Carnegiea gigantea Genome sequencing and assembly v2.</title>
        <authorList>
            <person name="Copetti D."/>
            <person name="Sanderson M.J."/>
            <person name="Burquez A."/>
            <person name="Wojciechowski M.F."/>
        </authorList>
    </citation>
    <scope>NUCLEOTIDE SEQUENCE</scope>
    <source>
        <strain evidence="3">SGP5-SGP5p</strain>
        <tissue evidence="3">Aerial part</tissue>
    </source>
</reference>
<name>A0A9Q1K1Z6_9CARY</name>
<keyword evidence="4" id="KW-1185">Reference proteome</keyword>
<gene>
    <name evidence="3" type="ORF">Cgig2_022920</name>
</gene>
<feature type="compositionally biased region" description="Low complexity" evidence="1">
    <location>
        <begin position="144"/>
        <end position="157"/>
    </location>
</feature>
<dbReference type="EMBL" id="JAKOGI010000421">
    <property type="protein sequence ID" value="KAJ8435319.1"/>
    <property type="molecule type" value="Genomic_DNA"/>
</dbReference>
<dbReference type="InterPro" id="IPR058594">
    <property type="entry name" value="PB1-like_dom_pln"/>
</dbReference>
<evidence type="ECO:0000259" key="2">
    <source>
        <dbReference type="Pfam" id="PF26130"/>
    </source>
</evidence>
<evidence type="ECO:0000256" key="1">
    <source>
        <dbReference type="SAM" id="MobiDB-lite"/>
    </source>
</evidence>
<comment type="caution">
    <text evidence="3">The sequence shown here is derived from an EMBL/GenBank/DDBJ whole genome shotgun (WGS) entry which is preliminary data.</text>
</comment>
<feature type="compositionally biased region" description="Basic and acidic residues" evidence="1">
    <location>
        <begin position="189"/>
        <end position="217"/>
    </location>
</feature>
<organism evidence="3 4">
    <name type="scientific">Carnegiea gigantea</name>
    <dbReference type="NCBI Taxonomy" id="171969"/>
    <lineage>
        <taxon>Eukaryota</taxon>
        <taxon>Viridiplantae</taxon>
        <taxon>Streptophyta</taxon>
        <taxon>Embryophyta</taxon>
        <taxon>Tracheophyta</taxon>
        <taxon>Spermatophyta</taxon>
        <taxon>Magnoliopsida</taxon>
        <taxon>eudicotyledons</taxon>
        <taxon>Gunneridae</taxon>
        <taxon>Pentapetalae</taxon>
        <taxon>Caryophyllales</taxon>
        <taxon>Cactineae</taxon>
        <taxon>Cactaceae</taxon>
        <taxon>Cactoideae</taxon>
        <taxon>Echinocereeae</taxon>
        <taxon>Carnegiea</taxon>
    </lineage>
</organism>
<protein>
    <recommendedName>
        <fullName evidence="2">PB1-like domain-containing protein</fullName>
    </recommendedName>
</protein>
<evidence type="ECO:0000313" key="3">
    <source>
        <dbReference type="EMBL" id="KAJ8435319.1"/>
    </source>
</evidence>
<sequence length="217" mass="24293">MDDDNVIAEMHHKGVFVDCEECSSGVTEINHVDIDKVSRIEMPGLAKEIRLTNIEDFYYLIPSRSSRDGLRKCHSDINLLGMGVMAAIERISETYPTNIPISKRKQKAYSRCSTIHATPIEAQTNFPQIEESNASSSKVAFVPSLTSTSTSPPATTTHNYKGEGPVKVVNNEWDWQDPRPESPIPWEKLATESRHNDSCSESKYVSEAEPEPELKPE</sequence>
<dbReference type="AlphaFoldDB" id="A0A9Q1K1Z6"/>